<dbReference type="EMBL" id="CADCXU010017655">
    <property type="protein sequence ID" value="CAB0006440.1"/>
    <property type="molecule type" value="Genomic_DNA"/>
</dbReference>
<evidence type="ECO:0000313" key="3">
    <source>
        <dbReference type="Proteomes" id="UP000479000"/>
    </source>
</evidence>
<evidence type="ECO:0000256" key="1">
    <source>
        <dbReference type="SAM" id="MobiDB-lite"/>
    </source>
</evidence>
<name>A0A6H5GTI6_9HEMI</name>
<feature type="compositionally biased region" description="Basic and acidic residues" evidence="1">
    <location>
        <begin position="242"/>
        <end position="258"/>
    </location>
</feature>
<accession>A0A6H5GTI6</accession>
<feature type="compositionally biased region" description="Low complexity" evidence="1">
    <location>
        <begin position="201"/>
        <end position="215"/>
    </location>
</feature>
<feature type="compositionally biased region" description="Basic and acidic residues" evidence="1">
    <location>
        <begin position="265"/>
        <end position="275"/>
    </location>
</feature>
<proteinExistence type="predicted"/>
<protein>
    <submittedName>
        <fullName evidence="2">Uncharacterized protein</fullName>
    </submittedName>
</protein>
<feature type="region of interest" description="Disordered" evidence="1">
    <location>
        <begin position="201"/>
        <end position="275"/>
    </location>
</feature>
<evidence type="ECO:0000313" key="2">
    <source>
        <dbReference type="EMBL" id="CAB0006440.1"/>
    </source>
</evidence>
<organism evidence="2 3">
    <name type="scientific">Nesidiocoris tenuis</name>
    <dbReference type="NCBI Taxonomy" id="355587"/>
    <lineage>
        <taxon>Eukaryota</taxon>
        <taxon>Metazoa</taxon>
        <taxon>Ecdysozoa</taxon>
        <taxon>Arthropoda</taxon>
        <taxon>Hexapoda</taxon>
        <taxon>Insecta</taxon>
        <taxon>Pterygota</taxon>
        <taxon>Neoptera</taxon>
        <taxon>Paraneoptera</taxon>
        <taxon>Hemiptera</taxon>
        <taxon>Heteroptera</taxon>
        <taxon>Panheteroptera</taxon>
        <taxon>Cimicomorpha</taxon>
        <taxon>Miridae</taxon>
        <taxon>Dicyphina</taxon>
        <taxon>Nesidiocoris</taxon>
    </lineage>
</organism>
<dbReference type="OrthoDB" id="10612368at2759"/>
<feature type="compositionally biased region" description="Basic and acidic residues" evidence="1">
    <location>
        <begin position="50"/>
        <end position="67"/>
    </location>
</feature>
<feature type="compositionally biased region" description="Low complexity" evidence="1">
    <location>
        <begin position="1"/>
        <end position="17"/>
    </location>
</feature>
<keyword evidence="3" id="KW-1185">Reference proteome</keyword>
<gene>
    <name evidence="2" type="ORF">NTEN_LOCUS11917</name>
</gene>
<reference evidence="2 3" key="1">
    <citation type="submission" date="2020-02" db="EMBL/GenBank/DDBJ databases">
        <authorList>
            <person name="Ferguson B K."/>
        </authorList>
    </citation>
    <scope>NUCLEOTIDE SEQUENCE [LARGE SCALE GENOMIC DNA]</scope>
</reference>
<dbReference type="Proteomes" id="UP000479000">
    <property type="component" value="Unassembled WGS sequence"/>
</dbReference>
<sequence>MRRSSRILLRNNSVSSRTRQRSARTNKKTRPTPFRNKTSRKNSTNSSADVKPDDLKRKKTINKPEKKTVKRQPITALKTLNGSAQGAKIEKPDAKSSGGSILKGSETCSETIGQEIENTGSTGCNDEKIEKRLDPDIHELNDDESTKLIITAGTNSKIERALKNLSPQKSLLVNDGKTTRSGRQFSPYDFGSYNLFRSFDSDQSTSKSAPSSSPAHNPPEKPSKRKRGKNIDNWPSLKRKFRETECDTRETEASRTDPNDFLSTENKENSPPEKDLFADEDVAFLIGEPPTFSRPEGHRLPPDFFNLTCPNDFNLEVTWPLDCEYKDVYAYKRTTARETDNCDNTYPKLRDVGTFSIKRYMDGSEMKTLSKISLSDTRMYEFQSVFKDVHAQIAHFENKTGHLMGAGDGRKFDILETEKDEKKRLYRKKITDTNLIAWHEYIVASSTKYMPDDNVPSPKPVIRLPWMTCPRGDLIWRLNNTRPLPTVDDFFRGLTNCRKRKF</sequence>
<feature type="region of interest" description="Disordered" evidence="1">
    <location>
        <begin position="1"/>
        <end position="102"/>
    </location>
</feature>
<feature type="compositionally biased region" description="Basic residues" evidence="1">
    <location>
        <begin position="18"/>
        <end position="30"/>
    </location>
</feature>
<dbReference type="AlphaFoldDB" id="A0A6H5GTI6"/>